<feature type="region of interest" description="Disordered" evidence="1">
    <location>
        <begin position="17"/>
        <end position="65"/>
    </location>
</feature>
<dbReference type="AlphaFoldDB" id="A0AAV2GTH3"/>
<reference evidence="2 3" key="1">
    <citation type="submission" date="2024-04" db="EMBL/GenBank/DDBJ databases">
        <authorList>
            <person name="Fracassetti M."/>
        </authorList>
    </citation>
    <scope>NUCLEOTIDE SEQUENCE [LARGE SCALE GENOMIC DNA]</scope>
</reference>
<evidence type="ECO:0000256" key="1">
    <source>
        <dbReference type="SAM" id="MobiDB-lite"/>
    </source>
</evidence>
<evidence type="ECO:0000313" key="2">
    <source>
        <dbReference type="EMBL" id="CAL1413098.1"/>
    </source>
</evidence>
<gene>
    <name evidence="2" type="ORF">LTRI10_LOCUS52350</name>
</gene>
<sequence length="122" mass="13684">MDRGKILFHLATKKELGVGDRCTGPPQSRPCNLAPRPSRRRDPTFSSPASRPPLALLPPPEREQPCSSLRQFQIDCAGGRPFVILCENYKTINRPFPDSETHRTALVLNRHEEDGTATPIRQ</sequence>
<protein>
    <submittedName>
        <fullName evidence="2">Uncharacterized protein</fullName>
    </submittedName>
</protein>
<proteinExistence type="predicted"/>
<organism evidence="2 3">
    <name type="scientific">Linum trigynum</name>
    <dbReference type="NCBI Taxonomy" id="586398"/>
    <lineage>
        <taxon>Eukaryota</taxon>
        <taxon>Viridiplantae</taxon>
        <taxon>Streptophyta</taxon>
        <taxon>Embryophyta</taxon>
        <taxon>Tracheophyta</taxon>
        <taxon>Spermatophyta</taxon>
        <taxon>Magnoliopsida</taxon>
        <taxon>eudicotyledons</taxon>
        <taxon>Gunneridae</taxon>
        <taxon>Pentapetalae</taxon>
        <taxon>rosids</taxon>
        <taxon>fabids</taxon>
        <taxon>Malpighiales</taxon>
        <taxon>Linaceae</taxon>
        <taxon>Linum</taxon>
    </lineage>
</organism>
<dbReference type="Proteomes" id="UP001497516">
    <property type="component" value="Chromosome 9"/>
</dbReference>
<dbReference type="EMBL" id="OZ034822">
    <property type="protein sequence ID" value="CAL1413098.1"/>
    <property type="molecule type" value="Genomic_DNA"/>
</dbReference>
<evidence type="ECO:0000313" key="3">
    <source>
        <dbReference type="Proteomes" id="UP001497516"/>
    </source>
</evidence>
<name>A0AAV2GTH3_9ROSI</name>
<accession>A0AAV2GTH3</accession>
<keyword evidence="3" id="KW-1185">Reference proteome</keyword>